<keyword evidence="1" id="KW-0812">Transmembrane</keyword>
<feature type="transmembrane region" description="Helical" evidence="1">
    <location>
        <begin position="62"/>
        <end position="80"/>
    </location>
</feature>
<feature type="transmembrane region" description="Helical" evidence="1">
    <location>
        <begin position="12"/>
        <end position="28"/>
    </location>
</feature>
<keyword evidence="1" id="KW-0472">Membrane</keyword>
<feature type="transmembrane region" description="Helical" evidence="1">
    <location>
        <begin position="128"/>
        <end position="149"/>
    </location>
</feature>
<protein>
    <recommendedName>
        <fullName evidence="4">Integral membrane protein</fullName>
    </recommendedName>
</protein>
<feature type="transmembrane region" description="Helical" evidence="1">
    <location>
        <begin position="35"/>
        <end position="56"/>
    </location>
</feature>
<gene>
    <name evidence="2" type="ORF">IMW75_14535</name>
</gene>
<organism evidence="2 3">
    <name type="scientific">Pseudomonas gregormendelii</name>
    <dbReference type="NCBI Taxonomy" id="1628277"/>
    <lineage>
        <taxon>Bacteria</taxon>
        <taxon>Pseudomonadati</taxon>
        <taxon>Pseudomonadota</taxon>
        <taxon>Gammaproteobacteria</taxon>
        <taxon>Pseudomonadales</taxon>
        <taxon>Pseudomonadaceae</taxon>
        <taxon>Pseudomonas</taxon>
    </lineage>
</organism>
<sequence>MLNALQNTPPWVYALFVLLCYFGIKALSPTRESKISLLITPPILLAWSLYSLNLALHPLLSLGFWLVAVLVGSAAALLIFSSQDVRLDASRAGLILPGTSKTLVLYLLLFAVNYYFGYEAQVHPQQSNTLPVMLLKACASGIASGLFCGRSIRFYQVFRGLKATHA</sequence>
<accession>A0ABS3AHN3</accession>
<evidence type="ECO:0008006" key="4">
    <source>
        <dbReference type="Google" id="ProtNLM"/>
    </source>
</evidence>
<proteinExistence type="predicted"/>
<evidence type="ECO:0000256" key="1">
    <source>
        <dbReference type="SAM" id="Phobius"/>
    </source>
</evidence>
<comment type="caution">
    <text evidence="2">The sequence shown here is derived from an EMBL/GenBank/DDBJ whole genome shotgun (WGS) entry which is preliminary data.</text>
</comment>
<dbReference type="Proteomes" id="UP000772591">
    <property type="component" value="Unassembled WGS sequence"/>
</dbReference>
<dbReference type="Pfam" id="PF20327">
    <property type="entry name" value="DUF6622"/>
    <property type="match status" value="1"/>
</dbReference>
<name>A0ABS3AHN3_9PSED</name>
<evidence type="ECO:0000313" key="3">
    <source>
        <dbReference type="Proteomes" id="UP000772591"/>
    </source>
</evidence>
<feature type="transmembrane region" description="Helical" evidence="1">
    <location>
        <begin position="92"/>
        <end position="116"/>
    </location>
</feature>
<keyword evidence="1" id="KW-1133">Transmembrane helix</keyword>
<keyword evidence="3" id="KW-1185">Reference proteome</keyword>
<dbReference type="EMBL" id="JADEVO010000018">
    <property type="protein sequence ID" value="MBN3966487.1"/>
    <property type="molecule type" value="Genomic_DNA"/>
</dbReference>
<dbReference type="InterPro" id="IPR046730">
    <property type="entry name" value="DUF6622"/>
</dbReference>
<evidence type="ECO:0000313" key="2">
    <source>
        <dbReference type="EMBL" id="MBN3966487.1"/>
    </source>
</evidence>
<reference evidence="2 3" key="1">
    <citation type="journal article" date="2021" name="Int. J. Syst. Evol. Microbiol.">
        <title>Pseudomonas piscium sp. nov., Pseudomonas pisciculturae sp. nov., Pseudomonas mucoides sp. nov. and Pseudomonas neuropathica sp. nov. isolated from rainbow trout.</title>
        <authorList>
            <person name="Duman M."/>
            <person name="Mulet M."/>
            <person name="Altun S."/>
            <person name="Saticioglu I.B."/>
            <person name="Gomila M."/>
            <person name="Lalucat J."/>
            <person name="Garcia-Valdes E."/>
        </authorList>
    </citation>
    <scope>NUCLEOTIDE SEQUENCE [LARGE SCALE GENOMIC DNA]</scope>
    <source>
        <strain evidence="2 3">LMG 28632</strain>
    </source>
</reference>